<dbReference type="AlphaFoldDB" id="A0A6L2MJ96"/>
<feature type="region of interest" description="Disordered" evidence="1">
    <location>
        <begin position="382"/>
        <end position="416"/>
    </location>
</feature>
<evidence type="ECO:0000313" key="2">
    <source>
        <dbReference type="EMBL" id="GEU73509.1"/>
    </source>
</evidence>
<feature type="region of interest" description="Disordered" evidence="1">
    <location>
        <begin position="209"/>
        <end position="231"/>
    </location>
</feature>
<feature type="compositionally biased region" description="Basic and acidic residues" evidence="1">
    <location>
        <begin position="386"/>
        <end position="412"/>
    </location>
</feature>
<accession>A0A6L2MJ96</accession>
<proteinExistence type="predicted"/>
<reference evidence="2" key="1">
    <citation type="journal article" date="2019" name="Sci. Rep.">
        <title>Draft genome of Tanacetum cinerariifolium, the natural source of mosquito coil.</title>
        <authorList>
            <person name="Yamashiro T."/>
            <person name="Shiraishi A."/>
            <person name="Satake H."/>
            <person name="Nakayama K."/>
        </authorList>
    </citation>
    <scope>NUCLEOTIDE SEQUENCE</scope>
</reference>
<evidence type="ECO:0000256" key="1">
    <source>
        <dbReference type="SAM" id="MobiDB-lite"/>
    </source>
</evidence>
<gene>
    <name evidence="2" type="ORF">Tci_045487</name>
</gene>
<comment type="caution">
    <text evidence="2">The sequence shown here is derived from an EMBL/GenBank/DDBJ whole genome shotgun (WGS) entry which is preliminary data.</text>
</comment>
<dbReference type="EMBL" id="BKCJ010006702">
    <property type="protein sequence ID" value="GEU73509.1"/>
    <property type="molecule type" value="Genomic_DNA"/>
</dbReference>
<name>A0A6L2MJ96_TANCI</name>
<sequence length="454" mass="52563">MVSATEDPLTFNDLMATPINFSKYVLNRLKIDNLTQDLLLGPAYNLLKGTCSSNIELEYKFQESFNALIDKLDWNNPKGDHYRFDMSKPLPLQGYPSHLTVAADYFFNNDLEYLKSSNPERTILDFSFGIQRRDVKEKVDGNRQKEIEAYGRVDWSFAYRASPSTNPNPMISLAFVEENYDVLESLLRKRQRQIRNEDLQTKLEYFSEDYDEEREMEPRPKPNREATPTLRPRSPMVRRKRERIMGFKEAPNREGSRRGRNAEGENVPPNGTLLSHHAQPFIPRSLHTPIGLVPIYVNPYSQPFVGLVNEKTLNFPSKPRLVIPILGKSLPIIHTKGIGHKPSPEMTIRSLVEHLATDLPTTYKGLMKKYTWIKAREVVTNGTPNDQRENFKRSRKSYRDDNRGQKDRDRFSPYRGPSYRLLSTLSKSPREILATEKAARSFEQPPCMFGSRWS</sequence>
<protein>
    <submittedName>
        <fullName evidence="2">Uncharacterized protein</fullName>
    </submittedName>
</protein>
<organism evidence="2">
    <name type="scientific">Tanacetum cinerariifolium</name>
    <name type="common">Dalmatian daisy</name>
    <name type="synonym">Chrysanthemum cinerariifolium</name>
    <dbReference type="NCBI Taxonomy" id="118510"/>
    <lineage>
        <taxon>Eukaryota</taxon>
        <taxon>Viridiplantae</taxon>
        <taxon>Streptophyta</taxon>
        <taxon>Embryophyta</taxon>
        <taxon>Tracheophyta</taxon>
        <taxon>Spermatophyta</taxon>
        <taxon>Magnoliopsida</taxon>
        <taxon>eudicotyledons</taxon>
        <taxon>Gunneridae</taxon>
        <taxon>Pentapetalae</taxon>
        <taxon>asterids</taxon>
        <taxon>campanulids</taxon>
        <taxon>Asterales</taxon>
        <taxon>Asteraceae</taxon>
        <taxon>Asteroideae</taxon>
        <taxon>Anthemideae</taxon>
        <taxon>Anthemidinae</taxon>
        <taxon>Tanacetum</taxon>
    </lineage>
</organism>